<dbReference type="CDD" id="cd03809">
    <property type="entry name" value="GT4_MtfB-like"/>
    <property type="match status" value="1"/>
</dbReference>
<dbReference type="GO" id="GO:0009103">
    <property type="term" value="P:lipopolysaccharide biosynthetic process"/>
    <property type="evidence" value="ECO:0007669"/>
    <property type="project" value="TreeGrafter"/>
</dbReference>
<reference evidence="4 5" key="1">
    <citation type="submission" date="2019-07" db="EMBL/GenBank/DDBJ databases">
        <title>Whole genome shotgun sequence of Deinococcus cellulosilyticus NBRC 106333.</title>
        <authorList>
            <person name="Hosoyama A."/>
            <person name="Uohara A."/>
            <person name="Ohji S."/>
            <person name="Ichikawa N."/>
        </authorList>
    </citation>
    <scope>NUCLEOTIDE SEQUENCE [LARGE SCALE GENOMIC DNA]</scope>
    <source>
        <strain evidence="4 5">NBRC 106333</strain>
    </source>
</reference>
<keyword evidence="5" id="KW-1185">Reference proteome</keyword>
<comment type="caution">
    <text evidence="4">The sequence shown here is derived from an EMBL/GenBank/DDBJ whole genome shotgun (WGS) entry which is preliminary data.</text>
</comment>
<evidence type="ECO:0000313" key="5">
    <source>
        <dbReference type="Proteomes" id="UP000321306"/>
    </source>
</evidence>
<evidence type="ECO:0000259" key="2">
    <source>
        <dbReference type="Pfam" id="PF00534"/>
    </source>
</evidence>
<feature type="domain" description="Glycosyl transferase family 1" evidence="2">
    <location>
        <begin position="163"/>
        <end position="315"/>
    </location>
</feature>
<evidence type="ECO:0000313" key="4">
    <source>
        <dbReference type="EMBL" id="GEM45268.1"/>
    </source>
</evidence>
<dbReference type="FunFam" id="3.40.50.2000:FF:000119">
    <property type="entry name" value="Glycosyl transferase group 1"/>
    <property type="match status" value="1"/>
</dbReference>
<keyword evidence="4" id="KW-0328">Glycosyltransferase</keyword>
<evidence type="ECO:0000256" key="1">
    <source>
        <dbReference type="ARBA" id="ARBA00022679"/>
    </source>
</evidence>
<dbReference type="InterPro" id="IPR001296">
    <property type="entry name" value="Glyco_trans_1"/>
</dbReference>
<gene>
    <name evidence="4" type="ORF">DC3_09030</name>
</gene>
<dbReference type="Proteomes" id="UP000321306">
    <property type="component" value="Unassembled WGS sequence"/>
</dbReference>
<dbReference type="Gene3D" id="3.40.50.2000">
    <property type="entry name" value="Glycogen Phosphorylase B"/>
    <property type="match status" value="2"/>
</dbReference>
<dbReference type="GO" id="GO:0016757">
    <property type="term" value="F:glycosyltransferase activity"/>
    <property type="evidence" value="ECO:0007669"/>
    <property type="project" value="UniProtKB-KW"/>
</dbReference>
<accession>A0A511MYA6</accession>
<organism evidence="4 5">
    <name type="scientific">Deinococcus cellulosilyticus (strain DSM 18568 / NBRC 106333 / KACC 11606 / 5516J-15)</name>
    <dbReference type="NCBI Taxonomy" id="1223518"/>
    <lineage>
        <taxon>Bacteria</taxon>
        <taxon>Thermotogati</taxon>
        <taxon>Deinococcota</taxon>
        <taxon>Deinococci</taxon>
        <taxon>Deinococcales</taxon>
        <taxon>Deinococcaceae</taxon>
        <taxon>Deinococcus</taxon>
    </lineage>
</organism>
<feature type="domain" description="Glycosyltransferase subfamily 4-like N-terminal" evidence="3">
    <location>
        <begin position="78"/>
        <end position="147"/>
    </location>
</feature>
<dbReference type="OrthoDB" id="9797829at2"/>
<dbReference type="PANTHER" id="PTHR46401">
    <property type="entry name" value="GLYCOSYLTRANSFERASE WBBK-RELATED"/>
    <property type="match status" value="1"/>
</dbReference>
<sequence length="343" mass="38527">MPESLVVNVRTLMQPLTGVQRYTQELLNRHPDLPRVAPTSGSEGFKGHLWEQFQLPGLVRGKLLWSPGNTGPLSVPHQVLTIHDLATLDHPEWFERKFALWYGFLLPRLASRVQHILTVSQHSRRQILRRFGLPEDRVTAIPLAADPRFRPCTPAEKEAYRQKKQLGRYVLAVGSLEPRKNLRLLFEAWMAWKDRPEDLELAVAGGAGKVFSSIGFPEIPPGVRLLGRVPDEDLPLLYAGAEVFVFPSLYEGFGLPPLEAMACGTPVITTEVTSLPEVVGEAGWYCDPHDAGSLVTALRALMEAPDRRQEMTQQGLVRAGRFSWDRTAQATWDVLLEHSRRNP</sequence>
<dbReference type="EMBL" id="BJXB01000003">
    <property type="protein sequence ID" value="GEM45268.1"/>
    <property type="molecule type" value="Genomic_DNA"/>
</dbReference>
<dbReference type="InterPro" id="IPR028098">
    <property type="entry name" value="Glyco_trans_4-like_N"/>
</dbReference>
<dbReference type="RefSeq" id="WP_146882724.1">
    <property type="nucleotide sequence ID" value="NZ_BJXB01000003.1"/>
</dbReference>
<dbReference type="PANTHER" id="PTHR46401:SF2">
    <property type="entry name" value="GLYCOSYLTRANSFERASE WBBK-RELATED"/>
    <property type="match status" value="1"/>
</dbReference>
<dbReference type="AlphaFoldDB" id="A0A511MYA6"/>
<keyword evidence="1 4" id="KW-0808">Transferase</keyword>
<evidence type="ECO:0000259" key="3">
    <source>
        <dbReference type="Pfam" id="PF13439"/>
    </source>
</evidence>
<dbReference type="Pfam" id="PF00534">
    <property type="entry name" value="Glycos_transf_1"/>
    <property type="match status" value="1"/>
</dbReference>
<dbReference type="Pfam" id="PF13439">
    <property type="entry name" value="Glyco_transf_4"/>
    <property type="match status" value="1"/>
</dbReference>
<proteinExistence type="predicted"/>
<name>A0A511MYA6_DEIC1</name>
<protein>
    <submittedName>
        <fullName evidence="4">Mannosyltransferase</fullName>
    </submittedName>
</protein>
<dbReference type="SUPFAM" id="SSF53756">
    <property type="entry name" value="UDP-Glycosyltransferase/glycogen phosphorylase"/>
    <property type="match status" value="1"/>
</dbReference>